<dbReference type="STRING" id="28034.BFX07_05510"/>
<evidence type="ECO:0000256" key="1">
    <source>
        <dbReference type="ARBA" id="ARBA00005417"/>
    </source>
</evidence>
<dbReference type="PANTHER" id="PTHR43553">
    <property type="entry name" value="HEAVY METAL TRANSPORTER"/>
    <property type="match status" value="1"/>
</dbReference>
<keyword evidence="2" id="KW-0813">Transport</keyword>
<evidence type="ECO:0000313" key="7">
    <source>
        <dbReference type="Proteomes" id="UP000192660"/>
    </source>
</evidence>
<keyword evidence="3" id="KW-0547">Nucleotide-binding</keyword>
<feature type="domain" description="ABC transporter" evidence="5">
    <location>
        <begin position="3"/>
        <end position="222"/>
    </location>
</feature>
<dbReference type="PROSITE" id="PS50893">
    <property type="entry name" value="ABC_TRANSPORTER_2"/>
    <property type="match status" value="1"/>
</dbReference>
<dbReference type="AlphaFoldDB" id="A0A1W1WAT3"/>
<evidence type="ECO:0000256" key="4">
    <source>
        <dbReference type="ARBA" id="ARBA00022840"/>
    </source>
</evidence>
<proteinExistence type="inferred from homology"/>
<dbReference type="SUPFAM" id="SSF52540">
    <property type="entry name" value="P-loop containing nucleoside triphosphate hydrolases"/>
    <property type="match status" value="1"/>
</dbReference>
<dbReference type="InterPro" id="IPR050095">
    <property type="entry name" value="ECF_ABC_transporter_ATP-bd"/>
</dbReference>
<dbReference type="Pfam" id="PF00005">
    <property type="entry name" value="ABC_tran"/>
    <property type="match status" value="1"/>
</dbReference>
<dbReference type="OrthoDB" id="9784332at2"/>
<comment type="similarity">
    <text evidence="1">Belongs to the ABC transporter superfamily.</text>
</comment>
<dbReference type="GO" id="GO:0043190">
    <property type="term" value="C:ATP-binding cassette (ABC) transporter complex"/>
    <property type="evidence" value="ECO:0007669"/>
    <property type="project" value="TreeGrafter"/>
</dbReference>
<protein>
    <submittedName>
        <fullName evidence="6">Energy-coupling factor transporter ATP-binding protein EcfA2</fullName>
    </submittedName>
</protein>
<dbReference type="InterPro" id="IPR003593">
    <property type="entry name" value="AAA+_ATPase"/>
</dbReference>
<dbReference type="GO" id="GO:0005524">
    <property type="term" value="F:ATP binding"/>
    <property type="evidence" value="ECO:0007669"/>
    <property type="project" value="UniProtKB-KW"/>
</dbReference>
<dbReference type="InterPro" id="IPR027417">
    <property type="entry name" value="P-loop_NTPase"/>
</dbReference>
<evidence type="ECO:0000259" key="5">
    <source>
        <dbReference type="PROSITE" id="PS50893"/>
    </source>
</evidence>
<reference evidence="7" key="1">
    <citation type="submission" date="2017-04" db="EMBL/GenBank/DDBJ databases">
        <authorList>
            <person name="Varghese N."/>
            <person name="Submissions S."/>
        </authorList>
    </citation>
    <scope>NUCLEOTIDE SEQUENCE [LARGE SCALE GENOMIC DNA]</scope>
    <source>
        <strain evidence="7">DSM 9293</strain>
    </source>
</reference>
<evidence type="ECO:0000313" key="6">
    <source>
        <dbReference type="EMBL" id="SMC02843.1"/>
    </source>
</evidence>
<keyword evidence="7" id="KW-1185">Reference proteome</keyword>
<accession>A0A1W1WAT3</accession>
<evidence type="ECO:0000256" key="3">
    <source>
        <dbReference type="ARBA" id="ARBA00022741"/>
    </source>
</evidence>
<dbReference type="InterPro" id="IPR003439">
    <property type="entry name" value="ABC_transporter-like_ATP-bd"/>
</dbReference>
<organism evidence="6 7">
    <name type="scientific">Sulfobacillus thermosulfidooxidans (strain DSM 9293 / VKM B-1269 / AT-1)</name>
    <dbReference type="NCBI Taxonomy" id="929705"/>
    <lineage>
        <taxon>Bacteria</taxon>
        <taxon>Bacillati</taxon>
        <taxon>Bacillota</taxon>
        <taxon>Clostridia</taxon>
        <taxon>Eubacteriales</taxon>
        <taxon>Clostridiales Family XVII. Incertae Sedis</taxon>
        <taxon>Sulfobacillus</taxon>
    </lineage>
</organism>
<dbReference type="EMBL" id="FWWY01000001">
    <property type="protein sequence ID" value="SMC02843.1"/>
    <property type="molecule type" value="Genomic_DNA"/>
</dbReference>
<dbReference type="RefSeq" id="WP_084660890.1">
    <property type="nucleotide sequence ID" value="NZ_FWWY01000001.1"/>
</dbReference>
<evidence type="ECO:0000256" key="2">
    <source>
        <dbReference type="ARBA" id="ARBA00022448"/>
    </source>
</evidence>
<dbReference type="Proteomes" id="UP000192660">
    <property type="component" value="Unassembled WGS sequence"/>
</dbReference>
<dbReference type="Gene3D" id="3.40.50.300">
    <property type="entry name" value="P-loop containing nucleotide triphosphate hydrolases"/>
    <property type="match status" value="1"/>
</dbReference>
<keyword evidence="4 6" id="KW-0067">ATP-binding</keyword>
<gene>
    <name evidence="6" type="ORF">SAMN00768000_0786</name>
</gene>
<name>A0A1W1WAT3_SULTA</name>
<dbReference type="GO" id="GO:0042626">
    <property type="term" value="F:ATPase-coupled transmembrane transporter activity"/>
    <property type="evidence" value="ECO:0007669"/>
    <property type="project" value="TreeGrafter"/>
</dbReference>
<dbReference type="SMART" id="SM00382">
    <property type="entry name" value="AAA"/>
    <property type="match status" value="1"/>
</dbReference>
<dbReference type="GO" id="GO:0016887">
    <property type="term" value="F:ATP hydrolysis activity"/>
    <property type="evidence" value="ECO:0007669"/>
    <property type="project" value="InterPro"/>
</dbReference>
<sequence>MAIVVHDVILPYSQLRIPLWSAPEKGLFAVVGPNGSGKSQFFSLLMGALKPLTGSVTRNTARIGYVMQHPEHQLTETTVKEEVLWPFKRVTQQDPTFMSKLDAVIKRWDLKPLWNQSPWTLSTGQKRRVILAIYDLLDPDILLLDEPTEGLDGWWKNELTLWLKSQEFARLTLLISHDWPWMLSFIASGFWCENVLKSQPDDLGQLWYAHSLPTTNPLELLWRDLLTRHAPVSPRAWINSQRAREEVVRLWRLQHP</sequence>